<evidence type="ECO:0000256" key="4">
    <source>
        <dbReference type="SAM" id="MobiDB-lite"/>
    </source>
</evidence>
<dbReference type="PANTHER" id="PTHR42855">
    <property type="entry name" value="ABC TRANSPORTER ATP-BINDING SUBUNIT"/>
    <property type="match status" value="1"/>
</dbReference>
<dbReference type="InterPro" id="IPR032781">
    <property type="entry name" value="ABC_tran_Xtn"/>
</dbReference>
<dbReference type="PANTHER" id="PTHR42855:SF2">
    <property type="entry name" value="DRUG RESISTANCE ABC TRANSPORTER,ATP-BINDING PROTEIN"/>
    <property type="match status" value="1"/>
</dbReference>
<keyword evidence="3 6" id="KW-0067">ATP-binding</keyword>
<dbReference type="Gene3D" id="3.40.50.300">
    <property type="entry name" value="P-loop containing nucleotide triphosphate hydrolases"/>
    <property type="match status" value="2"/>
</dbReference>
<dbReference type="InterPro" id="IPR003593">
    <property type="entry name" value="AAA+_ATPase"/>
</dbReference>
<feature type="domain" description="ABC transporter" evidence="5">
    <location>
        <begin position="331"/>
        <end position="545"/>
    </location>
</feature>
<dbReference type="KEGG" id="lji:ELX58_06880"/>
<evidence type="ECO:0000256" key="1">
    <source>
        <dbReference type="ARBA" id="ARBA00022737"/>
    </source>
</evidence>
<keyword evidence="1" id="KW-0677">Repeat</keyword>
<dbReference type="AlphaFoldDB" id="A0A4P6ZMH2"/>
<dbReference type="SMART" id="SM00382">
    <property type="entry name" value="AAA"/>
    <property type="match status" value="2"/>
</dbReference>
<dbReference type="EMBL" id="CP034726">
    <property type="protein sequence ID" value="QBP18823.1"/>
    <property type="molecule type" value="Genomic_DNA"/>
</dbReference>
<protein>
    <submittedName>
        <fullName evidence="6">ABC transporter ATP-binding protein</fullName>
    </submittedName>
</protein>
<dbReference type="FunFam" id="3.40.50.300:FF:000309">
    <property type="entry name" value="ABC transporter ATP-binding protein"/>
    <property type="match status" value="1"/>
</dbReference>
<organism evidence="6 7">
    <name type="scientific">Acetilactobacillus jinshanensis</name>
    <dbReference type="NCBI Taxonomy" id="1720083"/>
    <lineage>
        <taxon>Bacteria</taxon>
        <taxon>Bacillati</taxon>
        <taxon>Bacillota</taxon>
        <taxon>Bacilli</taxon>
        <taxon>Lactobacillales</taxon>
        <taxon>Lactobacillaceae</taxon>
        <taxon>Acetilactobacillus</taxon>
    </lineage>
</organism>
<evidence type="ECO:0000256" key="3">
    <source>
        <dbReference type="ARBA" id="ARBA00022840"/>
    </source>
</evidence>
<evidence type="ECO:0000313" key="6">
    <source>
        <dbReference type="EMBL" id="QBP18823.1"/>
    </source>
</evidence>
<dbReference type="CDD" id="cd03221">
    <property type="entry name" value="ABCF_EF-3"/>
    <property type="match status" value="2"/>
</dbReference>
<dbReference type="InterPro" id="IPR051309">
    <property type="entry name" value="ABCF_ATPase"/>
</dbReference>
<dbReference type="FunFam" id="3.40.50.300:FF:000011">
    <property type="entry name" value="Putative ABC transporter ATP-binding component"/>
    <property type="match status" value="1"/>
</dbReference>
<keyword evidence="2" id="KW-0547">Nucleotide-binding</keyword>
<dbReference type="SUPFAM" id="SSF52540">
    <property type="entry name" value="P-loop containing nucleoside triphosphate hydrolases"/>
    <property type="match status" value="2"/>
</dbReference>
<dbReference type="RefSeq" id="WP_133442381.1">
    <property type="nucleotide sequence ID" value="NZ_CP034726.1"/>
</dbReference>
<feature type="compositionally biased region" description="Low complexity" evidence="4">
    <location>
        <begin position="551"/>
        <end position="560"/>
    </location>
</feature>
<dbReference type="GO" id="GO:0005524">
    <property type="term" value="F:ATP binding"/>
    <property type="evidence" value="ECO:0007669"/>
    <property type="project" value="UniProtKB-KW"/>
</dbReference>
<dbReference type="Proteomes" id="UP000294321">
    <property type="component" value="Chromosome"/>
</dbReference>
<evidence type="ECO:0000259" key="5">
    <source>
        <dbReference type="PROSITE" id="PS50893"/>
    </source>
</evidence>
<dbReference type="Pfam" id="PF00005">
    <property type="entry name" value="ABC_tran"/>
    <property type="match status" value="2"/>
</dbReference>
<sequence>MLLLQAKHLVKRFEGQNLFTNVNLKIQDHSRIALVGRNGVGKSTLVKMLIGQLGVDGGNVSMKNGLRIGYLAQNTGLHSNRTIKQEMESVFSNLIQEAKKINQLELKMGDPNVINDPARLKAVTKAYDQLQDHFNQENGYGYKTEIRGVLHGFGFTAKDYNRNINDLSGGQQSQLALAKLLLEKRDLLILDEPTNHIDVKTVTWLENYLKSYSGALLVVSHDRYFLDKVVNEVYLLSGGTTEHYYGNYTQFKHEKQKRYKLNMRAYRKQQAKIHQDEEFIKKNIARASTSRRAQSRRKQLAKIKLIQRPINSSKVAHFRFNFQRASGESVLTVSHLKVGYHHDVVAGPFSFDVKRGEAIAIIGPNGIGKSTLLRTIINNIPKISGTIQFGTGISIGYYDQKQATLHPNKTVLGELWDAHPNTDEGKIRSILGSFLFSGDEVNKKVSQLSGGETARLQLTKLSMEHSNFLLLDEPTNHLDIASREVLENALRHFQGTILFVSHDRYFINKIATSIIEISKKGAKLYLGNYDYYVAKKEEERDLAEHKKQKAQAEQAKQQDQPKPTVTFKSKAQHNYVKNKKIRNQKRKLARQVQDLENQITEFDHMKHTIEVKMTKPVILKDPKKLNQLQSKIDLINQKSAKVEKQWEIKGTELEERFN</sequence>
<dbReference type="GO" id="GO:0003676">
    <property type="term" value="F:nucleic acid binding"/>
    <property type="evidence" value="ECO:0007669"/>
    <property type="project" value="UniProtKB-ARBA"/>
</dbReference>
<dbReference type="PROSITE" id="PS50893">
    <property type="entry name" value="ABC_TRANSPORTER_2"/>
    <property type="match status" value="2"/>
</dbReference>
<dbReference type="InterPro" id="IPR003439">
    <property type="entry name" value="ABC_transporter-like_ATP-bd"/>
</dbReference>
<feature type="region of interest" description="Disordered" evidence="4">
    <location>
        <begin position="543"/>
        <end position="571"/>
    </location>
</feature>
<dbReference type="InterPro" id="IPR027417">
    <property type="entry name" value="P-loop_NTPase"/>
</dbReference>
<keyword evidence="7" id="KW-1185">Reference proteome</keyword>
<proteinExistence type="predicted"/>
<dbReference type="OrthoDB" id="9760950at2"/>
<accession>A0A4P6ZMH2</accession>
<dbReference type="GO" id="GO:0016887">
    <property type="term" value="F:ATP hydrolysis activity"/>
    <property type="evidence" value="ECO:0007669"/>
    <property type="project" value="InterPro"/>
</dbReference>
<feature type="domain" description="ABC transporter" evidence="5">
    <location>
        <begin position="4"/>
        <end position="263"/>
    </location>
</feature>
<reference evidence="7" key="1">
    <citation type="submission" date="2018-12" db="EMBL/GenBank/DDBJ databases">
        <title>A new species of lactobacillus.</title>
        <authorList>
            <person name="Jian Y."/>
            <person name="Xin L."/>
            <person name="Hong Z.J."/>
            <person name="Ming L.Z."/>
            <person name="Hong X.Z."/>
        </authorList>
    </citation>
    <scope>NUCLEOTIDE SEQUENCE [LARGE SCALE GENOMIC DNA]</scope>
    <source>
        <strain evidence="7">HSLZ-75</strain>
    </source>
</reference>
<name>A0A4P6ZMH2_9LACO</name>
<evidence type="ECO:0000313" key="7">
    <source>
        <dbReference type="Proteomes" id="UP000294321"/>
    </source>
</evidence>
<dbReference type="Pfam" id="PF12848">
    <property type="entry name" value="ABC_tran_Xtn"/>
    <property type="match status" value="1"/>
</dbReference>
<evidence type="ECO:0000256" key="2">
    <source>
        <dbReference type="ARBA" id="ARBA00022741"/>
    </source>
</evidence>
<gene>
    <name evidence="6" type="ORF">ELX58_06880</name>
</gene>